<evidence type="ECO:0000313" key="2">
    <source>
        <dbReference type="Proteomes" id="UP001152795"/>
    </source>
</evidence>
<sequence length="225" mass="25256">MVSKRKRARIDFTANAIEKEVMEAKQQLDTVVNFKNSVRLKQLREALAVFKGKAQFDVKVFSRYKNTRFTIISRIVKYLCPESWLTDIVVEEIVDTLEKFAPNMPFAGTYSNDFDDALKAVTKAGEFNVSGLLAPPVDDFLECGGRLCAPNPPSNGILYTTNGPKAVTKIILRCLSCKIYGYAMRSDGDGVSCYYSEDIMARNTVLEVTNVAYIEKALYVWLTSL</sequence>
<dbReference type="EMBL" id="CACRXK020027715">
    <property type="protein sequence ID" value="CAB4041062.1"/>
    <property type="molecule type" value="Genomic_DNA"/>
</dbReference>
<proteinExistence type="predicted"/>
<comment type="caution">
    <text evidence="1">The sequence shown here is derived from an EMBL/GenBank/DDBJ whole genome shotgun (WGS) entry which is preliminary data.</text>
</comment>
<dbReference type="AlphaFoldDB" id="A0A7D9K6G3"/>
<gene>
    <name evidence="1" type="ORF">PACLA_8A026321</name>
</gene>
<reference evidence="1" key="1">
    <citation type="submission" date="2020-04" db="EMBL/GenBank/DDBJ databases">
        <authorList>
            <person name="Alioto T."/>
            <person name="Alioto T."/>
            <person name="Gomez Garrido J."/>
        </authorList>
    </citation>
    <scope>NUCLEOTIDE SEQUENCE</scope>
    <source>
        <strain evidence="1">A484AB</strain>
    </source>
</reference>
<dbReference type="Proteomes" id="UP001152795">
    <property type="component" value="Unassembled WGS sequence"/>
</dbReference>
<name>A0A7D9K6G3_PARCT</name>
<keyword evidence="2" id="KW-1185">Reference proteome</keyword>
<feature type="non-terminal residue" evidence="1">
    <location>
        <position position="1"/>
    </location>
</feature>
<organism evidence="1 2">
    <name type="scientific">Paramuricea clavata</name>
    <name type="common">Red gorgonian</name>
    <name type="synonym">Violescent sea-whip</name>
    <dbReference type="NCBI Taxonomy" id="317549"/>
    <lineage>
        <taxon>Eukaryota</taxon>
        <taxon>Metazoa</taxon>
        <taxon>Cnidaria</taxon>
        <taxon>Anthozoa</taxon>
        <taxon>Octocorallia</taxon>
        <taxon>Malacalcyonacea</taxon>
        <taxon>Plexauridae</taxon>
        <taxon>Paramuricea</taxon>
    </lineage>
</organism>
<evidence type="ECO:0000313" key="1">
    <source>
        <dbReference type="EMBL" id="CAB4041062.1"/>
    </source>
</evidence>
<protein>
    <submittedName>
        <fullName evidence="1">Uncharacterized protein</fullName>
    </submittedName>
</protein>
<accession>A0A7D9K6G3</accession>